<evidence type="ECO:0000256" key="2">
    <source>
        <dbReference type="RuleBase" id="RU000363"/>
    </source>
</evidence>
<evidence type="ECO:0000256" key="1">
    <source>
        <dbReference type="ARBA" id="ARBA00006484"/>
    </source>
</evidence>
<dbReference type="Proteomes" id="UP000184356">
    <property type="component" value="Unassembled WGS sequence"/>
</dbReference>
<name>A0A1L9U0U5_9EURO</name>
<evidence type="ECO:0000313" key="5">
    <source>
        <dbReference type="Proteomes" id="UP000184356"/>
    </source>
</evidence>
<evidence type="ECO:0000259" key="3">
    <source>
        <dbReference type="SMART" id="SM00822"/>
    </source>
</evidence>
<sequence length="243" mass="26828">MASYLITGSSRGIGLEMTRQLIESHGDITIFAAARSTTNPEFQELLRKYPTRLIHVPLDVTSGDSIRNAASFVTGKLDGRGLDILINNAGVMNVGRIQDMDDLDETFRTNVSGVHALTRALLPLMRKGEQKKILNISSTLGSITMQSTNYMTTTPSYKISKAALNMLTVIYAYELQEEDFTVFCVSPGWLKTELGGENADLPVSTGVASVLKILSETDKKDNGHFFNIEVSGWERYDGKQIPW</sequence>
<dbReference type="CDD" id="cd05325">
    <property type="entry name" value="carb_red_sniffer_like_SDR_c"/>
    <property type="match status" value="1"/>
</dbReference>
<dbReference type="InterPro" id="IPR057326">
    <property type="entry name" value="KR_dom"/>
</dbReference>
<dbReference type="InterPro" id="IPR051468">
    <property type="entry name" value="Fungal_SecMetab_SDRs"/>
</dbReference>
<proteinExistence type="inferred from homology"/>
<dbReference type="EMBL" id="KV878582">
    <property type="protein sequence ID" value="OJJ65285.1"/>
    <property type="molecule type" value="Genomic_DNA"/>
</dbReference>
<dbReference type="PANTHER" id="PTHR43544">
    <property type="entry name" value="SHORT-CHAIN DEHYDROGENASE/REDUCTASE"/>
    <property type="match status" value="1"/>
</dbReference>
<dbReference type="InterPro" id="IPR002347">
    <property type="entry name" value="SDR_fam"/>
</dbReference>
<dbReference type="PRINTS" id="PR00080">
    <property type="entry name" value="SDRFAMILY"/>
</dbReference>
<dbReference type="GO" id="GO:0016491">
    <property type="term" value="F:oxidoreductase activity"/>
    <property type="evidence" value="ECO:0007669"/>
    <property type="project" value="TreeGrafter"/>
</dbReference>
<dbReference type="PANTHER" id="PTHR43544:SF36">
    <property type="entry name" value="CHAIN OXIDOREDUCTASE (CSGA), PUTATIVE (AFU_ORTHOLOGUE AFUA_4G00910)-RELATED"/>
    <property type="match status" value="1"/>
</dbReference>
<dbReference type="GeneID" id="63759477"/>
<dbReference type="GO" id="GO:0005737">
    <property type="term" value="C:cytoplasm"/>
    <property type="evidence" value="ECO:0007669"/>
    <property type="project" value="TreeGrafter"/>
</dbReference>
<reference evidence="5" key="1">
    <citation type="journal article" date="2017" name="Genome Biol.">
        <title>Comparative genomics reveals high biological diversity and specific adaptations in the industrially and medically important fungal genus Aspergillus.</title>
        <authorList>
            <person name="de Vries R.P."/>
            <person name="Riley R."/>
            <person name="Wiebenga A."/>
            <person name="Aguilar-Osorio G."/>
            <person name="Amillis S."/>
            <person name="Uchima C.A."/>
            <person name="Anderluh G."/>
            <person name="Asadollahi M."/>
            <person name="Askin M."/>
            <person name="Barry K."/>
            <person name="Battaglia E."/>
            <person name="Bayram O."/>
            <person name="Benocci T."/>
            <person name="Braus-Stromeyer S.A."/>
            <person name="Caldana C."/>
            <person name="Canovas D."/>
            <person name="Cerqueira G.C."/>
            <person name="Chen F."/>
            <person name="Chen W."/>
            <person name="Choi C."/>
            <person name="Clum A."/>
            <person name="Dos Santos R.A."/>
            <person name="Damasio A.R."/>
            <person name="Diallinas G."/>
            <person name="Emri T."/>
            <person name="Fekete E."/>
            <person name="Flipphi M."/>
            <person name="Freyberg S."/>
            <person name="Gallo A."/>
            <person name="Gournas C."/>
            <person name="Habgood R."/>
            <person name="Hainaut M."/>
            <person name="Harispe M.L."/>
            <person name="Henrissat B."/>
            <person name="Hilden K.S."/>
            <person name="Hope R."/>
            <person name="Hossain A."/>
            <person name="Karabika E."/>
            <person name="Karaffa L."/>
            <person name="Karanyi Z."/>
            <person name="Krasevec N."/>
            <person name="Kuo A."/>
            <person name="Kusch H."/>
            <person name="LaButti K."/>
            <person name="Lagendijk E.L."/>
            <person name="Lapidus A."/>
            <person name="Levasseur A."/>
            <person name="Lindquist E."/>
            <person name="Lipzen A."/>
            <person name="Logrieco A.F."/>
            <person name="MacCabe A."/>
            <person name="Maekelae M.R."/>
            <person name="Malavazi I."/>
            <person name="Melin P."/>
            <person name="Meyer V."/>
            <person name="Mielnichuk N."/>
            <person name="Miskei M."/>
            <person name="Molnar A.P."/>
            <person name="Mule G."/>
            <person name="Ngan C.Y."/>
            <person name="Orejas M."/>
            <person name="Orosz E."/>
            <person name="Ouedraogo J.P."/>
            <person name="Overkamp K.M."/>
            <person name="Park H.-S."/>
            <person name="Perrone G."/>
            <person name="Piumi F."/>
            <person name="Punt P.J."/>
            <person name="Ram A.F."/>
            <person name="Ramon A."/>
            <person name="Rauscher S."/>
            <person name="Record E."/>
            <person name="Riano-Pachon D.M."/>
            <person name="Robert V."/>
            <person name="Roehrig J."/>
            <person name="Ruller R."/>
            <person name="Salamov A."/>
            <person name="Salih N.S."/>
            <person name="Samson R.A."/>
            <person name="Sandor E."/>
            <person name="Sanguinetti M."/>
            <person name="Schuetze T."/>
            <person name="Sepcic K."/>
            <person name="Shelest E."/>
            <person name="Sherlock G."/>
            <person name="Sophianopoulou V."/>
            <person name="Squina F.M."/>
            <person name="Sun H."/>
            <person name="Susca A."/>
            <person name="Todd R.B."/>
            <person name="Tsang A."/>
            <person name="Unkles S.E."/>
            <person name="van de Wiele N."/>
            <person name="van Rossen-Uffink D."/>
            <person name="Oliveira J.V."/>
            <person name="Vesth T.C."/>
            <person name="Visser J."/>
            <person name="Yu J.-H."/>
            <person name="Zhou M."/>
            <person name="Andersen M.R."/>
            <person name="Archer D.B."/>
            <person name="Baker S.E."/>
            <person name="Benoit I."/>
            <person name="Brakhage A.A."/>
            <person name="Braus G.H."/>
            <person name="Fischer R."/>
            <person name="Frisvad J.C."/>
            <person name="Goldman G.H."/>
            <person name="Houbraken J."/>
            <person name="Oakley B."/>
            <person name="Pocsi I."/>
            <person name="Scazzocchio C."/>
            <person name="Seiboth B."/>
            <person name="vanKuyk P.A."/>
            <person name="Wortman J."/>
            <person name="Dyer P.S."/>
            <person name="Grigoriev I.V."/>
        </authorList>
    </citation>
    <scope>NUCLEOTIDE SEQUENCE [LARGE SCALE GENOMIC DNA]</scope>
    <source>
        <strain evidence="5">CBS 593.65</strain>
    </source>
</reference>
<feature type="domain" description="Ketoreductase" evidence="3">
    <location>
        <begin position="2"/>
        <end position="176"/>
    </location>
</feature>
<evidence type="ECO:0000313" key="4">
    <source>
        <dbReference type="EMBL" id="OJJ65285.1"/>
    </source>
</evidence>
<dbReference type="SUPFAM" id="SSF51735">
    <property type="entry name" value="NAD(P)-binding Rossmann-fold domains"/>
    <property type="match status" value="1"/>
</dbReference>
<dbReference type="VEuPathDB" id="FungiDB:ASPSYDRAFT_169632"/>
<dbReference type="InterPro" id="IPR036291">
    <property type="entry name" value="NAD(P)-bd_dom_sf"/>
</dbReference>
<dbReference type="Gene3D" id="3.40.50.720">
    <property type="entry name" value="NAD(P)-binding Rossmann-like Domain"/>
    <property type="match status" value="1"/>
</dbReference>
<dbReference type="Pfam" id="PF00106">
    <property type="entry name" value="adh_short"/>
    <property type="match status" value="1"/>
</dbReference>
<keyword evidence="5" id="KW-1185">Reference proteome</keyword>
<dbReference type="RefSeq" id="XP_040709091.1">
    <property type="nucleotide sequence ID" value="XM_040843404.1"/>
</dbReference>
<gene>
    <name evidence="4" type="ORF">ASPSYDRAFT_169632</name>
</gene>
<dbReference type="AlphaFoldDB" id="A0A1L9U0U5"/>
<dbReference type="PRINTS" id="PR00081">
    <property type="entry name" value="GDHRDH"/>
</dbReference>
<accession>A0A1L9U0U5</accession>
<dbReference type="SMART" id="SM00822">
    <property type="entry name" value="PKS_KR"/>
    <property type="match status" value="1"/>
</dbReference>
<protein>
    <recommendedName>
        <fullName evidence="3">Ketoreductase domain-containing protein</fullName>
    </recommendedName>
</protein>
<organism evidence="4 5">
    <name type="scientific">Aspergillus sydowii CBS 593.65</name>
    <dbReference type="NCBI Taxonomy" id="1036612"/>
    <lineage>
        <taxon>Eukaryota</taxon>
        <taxon>Fungi</taxon>
        <taxon>Dikarya</taxon>
        <taxon>Ascomycota</taxon>
        <taxon>Pezizomycotina</taxon>
        <taxon>Eurotiomycetes</taxon>
        <taxon>Eurotiomycetidae</taxon>
        <taxon>Eurotiales</taxon>
        <taxon>Aspergillaceae</taxon>
        <taxon>Aspergillus</taxon>
        <taxon>Aspergillus subgen. Nidulantes</taxon>
    </lineage>
</organism>
<comment type="similarity">
    <text evidence="1 2">Belongs to the short-chain dehydrogenases/reductases (SDR) family.</text>
</comment>
<dbReference type="OrthoDB" id="7289984at2759"/>